<dbReference type="RefSeq" id="WP_229638703.1">
    <property type="nucleotide sequence ID" value="NZ_JADWDC010000003.1"/>
</dbReference>
<dbReference type="EMBL" id="JADWDC010000003">
    <property type="protein sequence ID" value="MCC0175700.1"/>
    <property type="molecule type" value="Genomic_DNA"/>
</dbReference>
<dbReference type="AlphaFoldDB" id="A0A964BPT7"/>
<sequence length="194" mass="22275">MYVSFNASESVRISITNEETPIKHYLRQPKRLVNAIADPQLMKQVSDDLYELKMRPINFMEIYHFQPIVLLKVWSGSNGSVYLQSVSCQIEGINYINKRFSLKLKGVLYPRESNGKTTLEGQSDLEVGVELPAALMFTPKIFLERAGNKLLKSVLSRIKNKLTTQLIQDYRTWASQETELQSLSRANLSPDLRY</sequence>
<gene>
    <name evidence="1" type="ORF">I4641_01740</name>
</gene>
<dbReference type="InterPro" id="IPR018971">
    <property type="entry name" value="DUF1997"/>
</dbReference>
<dbReference type="Proteomes" id="UP000729733">
    <property type="component" value="Unassembled WGS sequence"/>
</dbReference>
<evidence type="ECO:0000313" key="1">
    <source>
        <dbReference type="EMBL" id="MCC0175700.1"/>
    </source>
</evidence>
<evidence type="ECO:0000313" key="2">
    <source>
        <dbReference type="Proteomes" id="UP000729733"/>
    </source>
</evidence>
<dbReference type="PANTHER" id="PTHR34133">
    <property type="entry name" value="OS07G0633000 PROTEIN"/>
    <property type="match status" value="1"/>
</dbReference>
<dbReference type="PANTHER" id="PTHR34133:SF8">
    <property type="entry name" value="OS07G0633000 PROTEIN"/>
    <property type="match status" value="1"/>
</dbReference>
<reference evidence="1" key="1">
    <citation type="journal article" date="2021" name="Antonie Van Leeuwenhoek">
        <title>Draft genome and description of Waterburya agarophytonicola gen. nov. sp. nov. (Pleurocapsales, Cyanobacteria): a seaweed symbiont.</title>
        <authorList>
            <person name="Bonthond G."/>
            <person name="Shalygin S."/>
            <person name="Bayer T."/>
            <person name="Weinberger F."/>
        </authorList>
    </citation>
    <scope>NUCLEOTIDE SEQUENCE</scope>
    <source>
        <strain evidence="1">KI4</strain>
    </source>
</reference>
<protein>
    <submittedName>
        <fullName evidence="1">DUF1997 domain-containing protein</fullName>
    </submittedName>
</protein>
<proteinExistence type="predicted"/>
<dbReference type="Pfam" id="PF09366">
    <property type="entry name" value="DUF1997"/>
    <property type="match status" value="1"/>
</dbReference>
<name>A0A964BPT7_9CYAN</name>
<comment type="caution">
    <text evidence="1">The sequence shown here is derived from an EMBL/GenBank/DDBJ whole genome shotgun (WGS) entry which is preliminary data.</text>
</comment>
<keyword evidence="2" id="KW-1185">Reference proteome</keyword>
<accession>A0A964BPT7</accession>
<organism evidence="1 2">
    <name type="scientific">Waterburya agarophytonicola KI4</name>
    <dbReference type="NCBI Taxonomy" id="2874699"/>
    <lineage>
        <taxon>Bacteria</taxon>
        <taxon>Bacillati</taxon>
        <taxon>Cyanobacteriota</taxon>
        <taxon>Cyanophyceae</taxon>
        <taxon>Pleurocapsales</taxon>
        <taxon>Hyellaceae</taxon>
        <taxon>Waterburya</taxon>
        <taxon>Waterburya agarophytonicola</taxon>
    </lineage>
</organism>